<dbReference type="PANTHER" id="PTHR21310:SF15">
    <property type="entry name" value="AMINOGLYCOSIDE PHOSPHOTRANSFERASE DOMAIN-CONTAINING PROTEIN"/>
    <property type="match status" value="1"/>
</dbReference>
<gene>
    <name evidence="2" type="ORF">M413DRAFT_442990</name>
</gene>
<dbReference type="Pfam" id="PF01636">
    <property type="entry name" value="APH"/>
    <property type="match status" value="1"/>
</dbReference>
<reference evidence="2 3" key="1">
    <citation type="submission" date="2014-04" db="EMBL/GenBank/DDBJ databases">
        <authorList>
            <consortium name="DOE Joint Genome Institute"/>
            <person name="Kuo A."/>
            <person name="Gay G."/>
            <person name="Dore J."/>
            <person name="Kohler A."/>
            <person name="Nagy L.G."/>
            <person name="Floudas D."/>
            <person name="Copeland A."/>
            <person name="Barry K.W."/>
            <person name="Cichocki N."/>
            <person name="Veneault-Fourrey C."/>
            <person name="LaButti K."/>
            <person name="Lindquist E.A."/>
            <person name="Lipzen A."/>
            <person name="Lundell T."/>
            <person name="Morin E."/>
            <person name="Murat C."/>
            <person name="Sun H."/>
            <person name="Tunlid A."/>
            <person name="Henrissat B."/>
            <person name="Grigoriev I.V."/>
            <person name="Hibbett D.S."/>
            <person name="Martin F."/>
            <person name="Nordberg H.P."/>
            <person name="Cantor M.N."/>
            <person name="Hua S.X."/>
        </authorList>
    </citation>
    <scope>NUCLEOTIDE SEQUENCE [LARGE SCALE GENOMIC DNA]</scope>
    <source>
        <strain evidence="3">h7</strain>
    </source>
</reference>
<keyword evidence="3" id="KW-1185">Reference proteome</keyword>
<dbReference type="STRING" id="686832.A0A0C2Y231"/>
<dbReference type="EMBL" id="KN831774">
    <property type="protein sequence ID" value="KIM43923.1"/>
    <property type="molecule type" value="Genomic_DNA"/>
</dbReference>
<dbReference type="InterPro" id="IPR011009">
    <property type="entry name" value="Kinase-like_dom_sf"/>
</dbReference>
<dbReference type="OrthoDB" id="5404599at2759"/>
<dbReference type="PANTHER" id="PTHR21310">
    <property type="entry name" value="AMINOGLYCOSIDE PHOSPHOTRANSFERASE-RELATED-RELATED"/>
    <property type="match status" value="1"/>
</dbReference>
<name>A0A0C2Y231_HEBCY</name>
<dbReference type="SUPFAM" id="SSF56112">
    <property type="entry name" value="Protein kinase-like (PK-like)"/>
    <property type="match status" value="1"/>
</dbReference>
<organism evidence="2 3">
    <name type="scientific">Hebeloma cylindrosporum</name>
    <dbReference type="NCBI Taxonomy" id="76867"/>
    <lineage>
        <taxon>Eukaryota</taxon>
        <taxon>Fungi</taxon>
        <taxon>Dikarya</taxon>
        <taxon>Basidiomycota</taxon>
        <taxon>Agaricomycotina</taxon>
        <taxon>Agaricomycetes</taxon>
        <taxon>Agaricomycetidae</taxon>
        <taxon>Agaricales</taxon>
        <taxon>Agaricineae</taxon>
        <taxon>Hymenogastraceae</taxon>
        <taxon>Hebeloma</taxon>
    </lineage>
</organism>
<dbReference type="CDD" id="cd05120">
    <property type="entry name" value="APH_ChoK_like"/>
    <property type="match status" value="1"/>
</dbReference>
<dbReference type="Proteomes" id="UP000053424">
    <property type="component" value="Unassembled WGS sequence"/>
</dbReference>
<accession>A0A0C2Y231</accession>
<dbReference type="AlphaFoldDB" id="A0A0C2Y231"/>
<evidence type="ECO:0000313" key="2">
    <source>
        <dbReference type="EMBL" id="KIM43923.1"/>
    </source>
</evidence>
<evidence type="ECO:0000313" key="3">
    <source>
        <dbReference type="Proteomes" id="UP000053424"/>
    </source>
</evidence>
<protein>
    <recommendedName>
        <fullName evidence="1">Aminoglycoside phosphotransferase domain-containing protein</fullName>
    </recommendedName>
</protein>
<dbReference type="InterPro" id="IPR051678">
    <property type="entry name" value="AGP_Transferase"/>
</dbReference>
<dbReference type="HOGENOM" id="CLU_021768_3_2_1"/>
<reference evidence="3" key="2">
    <citation type="submission" date="2015-01" db="EMBL/GenBank/DDBJ databases">
        <title>Evolutionary Origins and Diversification of the Mycorrhizal Mutualists.</title>
        <authorList>
            <consortium name="DOE Joint Genome Institute"/>
            <consortium name="Mycorrhizal Genomics Consortium"/>
            <person name="Kohler A."/>
            <person name="Kuo A."/>
            <person name="Nagy L.G."/>
            <person name="Floudas D."/>
            <person name="Copeland A."/>
            <person name="Barry K.W."/>
            <person name="Cichocki N."/>
            <person name="Veneault-Fourrey C."/>
            <person name="LaButti K."/>
            <person name="Lindquist E.A."/>
            <person name="Lipzen A."/>
            <person name="Lundell T."/>
            <person name="Morin E."/>
            <person name="Murat C."/>
            <person name="Riley R."/>
            <person name="Ohm R."/>
            <person name="Sun H."/>
            <person name="Tunlid A."/>
            <person name="Henrissat B."/>
            <person name="Grigoriev I.V."/>
            <person name="Hibbett D.S."/>
            <person name="Martin F."/>
        </authorList>
    </citation>
    <scope>NUCLEOTIDE SEQUENCE [LARGE SCALE GENOMIC DNA]</scope>
    <source>
        <strain evidence="3">h7</strain>
    </source>
</reference>
<evidence type="ECO:0000259" key="1">
    <source>
        <dbReference type="Pfam" id="PF01636"/>
    </source>
</evidence>
<feature type="domain" description="Aminoglycoside phosphotransferase" evidence="1">
    <location>
        <begin position="63"/>
        <end position="265"/>
    </location>
</feature>
<dbReference type="Gene3D" id="3.90.1200.10">
    <property type="match status" value="1"/>
</dbReference>
<dbReference type="InterPro" id="IPR002575">
    <property type="entry name" value="Aminoglycoside_PTrfase"/>
</dbReference>
<sequence length="293" mass="33906">MEMVKAKKPMCQPKEKVPWRLQLRWWILRQQAWFGQTYYGYYGPRTVRTGPNTIVKFGTSVGQEELEAMRFVSENTTIPIPRVFAGWSIRKAVVIEMEFVDGTSAWSQWSHLTPPERDALCSELVGYVHQLRGLIPPSQTQVTSARGGPVRDHRLGVYPCGPFDNIDAFHTFLREGNELSSYKEHNPEVVELHEGTFLSKFTHGDLHPRNVIIDKHGKILSIIDWDCAGWRPEYWEYTKSQFVPFGIPEEWTQALKRATGDYELHHRAERRLWVCNEFPSSGKTFCDPPIAEQ</sequence>
<proteinExistence type="predicted"/>